<gene>
    <name evidence="9" type="primary">hisS</name>
    <name evidence="12" type="ORF">C0197_04930</name>
</gene>
<evidence type="ECO:0000313" key="12">
    <source>
        <dbReference type="EMBL" id="PMP62184.1"/>
    </source>
</evidence>
<evidence type="ECO:0000256" key="9">
    <source>
        <dbReference type="HAMAP-Rule" id="MF_00127"/>
    </source>
</evidence>
<evidence type="ECO:0000256" key="1">
    <source>
        <dbReference type="ARBA" id="ARBA00008226"/>
    </source>
</evidence>
<feature type="binding site" evidence="10">
    <location>
        <position position="260"/>
    </location>
    <ligand>
        <name>L-histidine</name>
        <dbReference type="ChEBI" id="CHEBI:57595"/>
    </ligand>
</feature>
<evidence type="ECO:0000313" key="13">
    <source>
        <dbReference type="Proteomes" id="UP000235731"/>
    </source>
</evidence>
<keyword evidence="4 9" id="KW-0547">Nucleotide-binding</keyword>
<evidence type="ECO:0000256" key="7">
    <source>
        <dbReference type="ARBA" id="ARBA00023146"/>
    </source>
</evidence>
<dbReference type="PROSITE" id="PS50862">
    <property type="entry name" value="AA_TRNA_LIGASE_II"/>
    <property type="match status" value="1"/>
</dbReference>
<dbReference type="GO" id="GO:0006427">
    <property type="term" value="P:histidyl-tRNA aminoacylation"/>
    <property type="evidence" value="ECO:0007669"/>
    <property type="project" value="UniProtKB-UniRule"/>
</dbReference>
<evidence type="ECO:0000256" key="3">
    <source>
        <dbReference type="ARBA" id="ARBA00022598"/>
    </source>
</evidence>
<feature type="domain" description="Aminoacyl-transfer RNA synthetases class-II family profile" evidence="11">
    <location>
        <begin position="1"/>
        <end position="333"/>
    </location>
</feature>
<evidence type="ECO:0000256" key="8">
    <source>
        <dbReference type="ARBA" id="ARBA00047639"/>
    </source>
</evidence>
<comment type="caution">
    <text evidence="12">The sequence shown here is derived from an EMBL/GenBank/DDBJ whole genome shotgun (WGS) entry which is preliminary data.</text>
</comment>
<dbReference type="NCBIfam" id="TIGR00442">
    <property type="entry name" value="hisS"/>
    <property type="match status" value="1"/>
</dbReference>
<comment type="subunit">
    <text evidence="2 9">Homodimer.</text>
</comment>
<dbReference type="Gene3D" id="3.30.930.10">
    <property type="entry name" value="Bira Bifunctional Protein, Domain 2"/>
    <property type="match status" value="1"/>
</dbReference>
<keyword evidence="5 9" id="KW-0067">ATP-binding</keyword>
<evidence type="ECO:0000256" key="2">
    <source>
        <dbReference type="ARBA" id="ARBA00011738"/>
    </source>
</evidence>
<sequence>MKLQAVRGFKDWLPEEAIKYQYLIEIARKELKLAGFQEIKIPVLEKTELFVRSIGEVTDIVQKETYTFEDRNKELLTLRPEATAGICRMVIEHGLYMRPKPLKIFFIGPMFRHERPQKGRLREFFQIDVEFMGNLTPYYEVELIELALKILKKPLKNQREPFTLEINSLGCPNCRPAFRDYLLYALEKEKEKLCETCKERLSRNPLRILDCKKEQCKEVVKGLKPISEFWCEDCKNHFEKIIELFKIRNLSFSINSYLVRGLDYYVRTIFEIKGEGLGAQDTVCAGGRYDFLIKELGGPDLPATGFAIGLERWALCLFGEKDIPEALLEELKPQCLLIPLGKEAKIKGLKIISTLRDKGIKISALFEDRSLKAMLREADKLGASLVLILGDEELKENKIVLKDMKKGTQEKISIDEIEFYLLENLL</sequence>
<dbReference type="InterPro" id="IPR015807">
    <property type="entry name" value="His-tRNA-ligase"/>
</dbReference>
<dbReference type="EC" id="6.1.1.21" evidence="9"/>
<evidence type="ECO:0000256" key="10">
    <source>
        <dbReference type="PIRSR" id="PIRSR001549-1"/>
    </source>
</evidence>
<keyword evidence="9" id="KW-0963">Cytoplasm</keyword>
<dbReference type="CDD" id="cd00773">
    <property type="entry name" value="HisRS-like_core"/>
    <property type="match status" value="1"/>
</dbReference>
<dbReference type="Proteomes" id="UP000235731">
    <property type="component" value="Unassembled WGS sequence"/>
</dbReference>
<dbReference type="InterPro" id="IPR033656">
    <property type="entry name" value="HisRS_anticodon"/>
</dbReference>
<feature type="binding site" evidence="10">
    <location>
        <position position="112"/>
    </location>
    <ligand>
        <name>L-histidine</name>
        <dbReference type="ChEBI" id="CHEBI:57595"/>
    </ligand>
</feature>
<comment type="catalytic activity">
    <reaction evidence="8 9">
        <text>tRNA(His) + L-histidine + ATP = L-histidyl-tRNA(His) + AMP + diphosphate + H(+)</text>
        <dbReference type="Rhea" id="RHEA:17313"/>
        <dbReference type="Rhea" id="RHEA-COMP:9665"/>
        <dbReference type="Rhea" id="RHEA-COMP:9689"/>
        <dbReference type="ChEBI" id="CHEBI:15378"/>
        <dbReference type="ChEBI" id="CHEBI:30616"/>
        <dbReference type="ChEBI" id="CHEBI:33019"/>
        <dbReference type="ChEBI" id="CHEBI:57595"/>
        <dbReference type="ChEBI" id="CHEBI:78442"/>
        <dbReference type="ChEBI" id="CHEBI:78527"/>
        <dbReference type="ChEBI" id="CHEBI:456215"/>
        <dbReference type="EC" id="6.1.1.21"/>
    </reaction>
</comment>
<feature type="binding site" evidence="10">
    <location>
        <position position="130"/>
    </location>
    <ligand>
        <name>L-histidine</name>
        <dbReference type="ChEBI" id="CHEBI:57595"/>
    </ligand>
</feature>
<dbReference type="InterPro" id="IPR004516">
    <property type="entry name" value="HisRS/HisZ"/>
</dbReference>
<evidence type="ECO:0000256" key="6">
    <source>
        <dbReference type="ARBA" id="ARBA00022917"/>
    </source>
</evidence>
<comment type="similarity">
    <text evidence="1 9">Belongs to the class-II aminoacyl-tRNA synthetase family.</text>
</comment>
<keyword evidence="7 9" id="KW-0030">Aminoacyl-tRNA synthetase</keyword>
<evidence type="ECO:0000259" key="11">
    <source>
        <dbReference type="PROSITE" id="PS50862"/>
    </source>
</evidence>
<comment type="subcellular location">
    <subcellularLocation>
        <location evidence="9">Cytoplasm</location>
    </subcellularLocation>
</comment>
<proteinExistence type="inferred from homology"/>
<dbReference type="GO" id="GO:0004821">
    <property type="term" value="F:histidine-tRNA ligase activity"/>
    <property type="evidence" value="ECO:0007669"/>
    <property type="project" value="UniProtKB-UniRule"/>
</dbReference>
<dbReference type="PANTHER" id="PTHR43707">
    <property type="entry name" value="HISTIDYL-TRNA SYNTHETASE"/>
    <property type="match status" value="1"/>
</dbReference>
<evidence type="ECO:0000256" key="5">
    <source>
        <dbReference type="ARBA" id="ARBA00022840"/>
    </source>
</evidence>
<keyword evidence="6 9" id="KW-0648">Protein biosynthesis</keyword>
<dbReference type="GO" id="GO:0005737">
    <property type="term" value="C:cytoplasm"/>
    <property type="evidence" value="ECO:0007669"/>
    <property type="project" value="UniProtKB-SubCell"/>
</dbReference>
<dbReference type="PANTHER" id="PTHR43707:SF1">
    <property type="entry name" value="HISTIDINE--TRNA LIGASE, MITOCHONDRIAL-RELATED"/>
    <property type="match status" value="1"/>
</dbReference>
<accession>A0A2N7PIU5</accession>
<dbReference type="PIRSF" id="PIRSF001549">
    <property type="entry name" value="His-tRNA_synth"/>
    <property type="match status" value="1"/>
</dbReference>
<dbReference type="SUPFAM" id="SSF52954">
    <property type="entry name" value="Class II aaRS ABD-related"/>
    <property type="match status" value="1"/>
</dbReference>
<dbReference type="Pfam" id="PF03129">
    <property type="entry name" value="HGTP_anticodon"/>
    <property type="match status" value="1"/>
</dbReference>
<dbReference type="EMBL" id="PNIE01000067">
    <property type="protein sequence ID" value="PMP62184.1"/>
    <property type="molecule type" value="Genomic_DNA"/>
</dbReference>
<name>A0A2N7PIU5_9BACT</name>
<dbReference type="InterPro" id="IPR006195">
    <property type="entry name" value="aa-tRNA-synth_II"/>
</dbReference>
<feature type="binding site" evidence="10">
    <location>
        <position position="126"/>
    </location>
    <ligand>
        <name>L-histidine</name>
        <dbReference type="ChEBI" id="CHEBI:57595"/>
    </ligand>
</feature>
<protein>
    <recommendedName>
        <fullName evidence="9">Histidine--tRNA ligase</fullName>
        <ecNumber evidence="9">6.1.1.21</ecNumber>
    </recommendedName>
    <alternativeName>
        <fullName evidence="9">Histidyl-tRNA synthetase</fullName>
        <shortName evidence="9">HisRS</shortName>
    </alternativeName>
</protein>
<dbReference type="GO" id="GO:0005524">
    <property type="term" value="F:ATP binding"/>
    <property type="evidence" value="ECO:0007669"/>
    <property type="project" value="UniProtKB-UniRule"/>
</dbReference>
<dbReference type="CDD" id="cd00859">
    <property type="entry name" value="HisRS_anticodon"/>
    <property type="match status" value="1"/>
</dbReference>
<keyword evidence="3 9" id="KW-0436">Ligase</keyword>
<reference evidence="12 13" key="1">
    <citation type="submission" date="2018-01" db="EMBL/GenBank/DDBJ databases">
        <title>Metagenomic assembled genomes from two thermal pools in the Uzon Caldera, Kamchatka, Russia.</title>
        <authorList>
            <person name="Wilkins L."/>
            <person name="Ettinger C."/>
        </authorList>
    </citation>
    <scope>NUCLEOTIDE SEQUENCE [LARGE SCALE GENOMIC DNA]</scope>
    <source>
        <strain evidence="12">ZAV-15</strain>
    </source>
</reference>
<dbReference type="HAMAP" id="MF_00127">
    <property type="entry name" value="His_tRNA_synth"/>
    <property type="match status" value="1"/>
</dbReference>
<feature type="binding site" evidence="10">
    <location>
        <begin position="81"/>
        <end position="83"/>
    </location>
    <ligand>
        <name>L-histidine</name>
        <dbReference type="ChEBI" id="CHEBI:57595"/>
    </ligand>
</feature>
<dbReference type="InterPro" id="IPR041715">
    <property type="entry name" value="HisRS-like_core"/>
</dbReference>
<dbReference type="SUPFAM" id="SSF55681">
    <property type="entry name" value="Class II aaRS and biotin synthetases"/>
    <property type="match status" value="1"/>
</dbReference>
<dbReference type="InterPro" id="IPR045864">
    <property type="entry name" value="aa-tRNA-synth_II/BPL/LPL"/>
</dbReference>
<organism evidence="12 13">
    <name type="scientific">Caldimicrobium thiodismutans</name>
    <dbReference type="NCBI Taxonomy" id="1653476"/>
    <lineage>
        <taxon>Bacteria</taxon>
        <taxon>Pseudomonadati</taxon>
        <taxon>Thermodesulfobacteriota</taxon>
        <taxon>Thermodesulfobacteria</taxon>
        <taxon>Thermodesulfobacteriales</taxon>
        <taxon>Thermodesulfobacteriaceae</taxon>
        <taxon>Caldimicrobium</taxon>
    </lineage>
</organism>
<dbReference type="Gene3D" id="3.40.50.800">
    <property type="entry name" value="Anticodon-binding domain"/>
    <property type="match status" value="1"/>
</dbReference>
<dbReference type="AlphaFoldDB" id="A0A2N7PIU5"/>
<feature type="binding site" evidence="10">
    <location>
        <begin position="264"/>
        <end position="265"/>
    </location>
    <ligand>
        <name>L-histidine</name>
        <dbReference type="ChEBI" id="CHEBI:57595"/>
    </ligand>
</feature>
<dbReference type="InterPro" id="IPR036621">
    <property type="entry name" value="Anticodon-bd_dom_sf"/>
</dbReference>
<evidence type="ECO:0000256" key="4">
    <source>
        <dbReference type="ARBA" id="ARBA00022741"/>
    </source>
</evidence>
<dbReference type="Pfam" id="PF13393">
    <property type="entry name" value="tRNA-synt_His"/>
    <property type="match status" value="1"/>
</dbReference>
<dbReference type="InterPro" id="IPR004154">
    <property type="entry name" value="Anticodon-bd"/>
</dbReference>